<evidence type="ECO:0000256" key="5">
    <source>
        <dbReference type="RuleBase" id="RU364054"/>
    </source>
</evidence>
<evidence type="ECO:0000256" key="4">
    <source>
        <dbReference type="ARBA" id="ARBA00023062"/>
    </source>
</evidence>
<gene>
    <name evidence="7" type="ORF">CSSPTR1EN2_LOCUS22613</name>
</gene>
<proteinExistence type="inferred from homology"/>
<dbReference type="Proteomes" id="UP001497512">
    <property type="component" value="Chromosome 8"/>
</dbReference>
<evidence type="ECO:0000256" key="1">
    <source>
        <dbReference type="ARBA" id="ARBA00005869"/>
    </source>
</evidence>
<name>A0ABP0V1D4_9BRYO</name>
<dbReference type="Gene3D" id="3.20.20.220">
    <property type="match status" value="1"/>
</dbReference>
<accession>A0ABP0V1D4</accession>
<sequence length="488" mass="54038">MAIRRGVSNLFSKSIWCSSYKGLVNNAIFSRDKTTKAALSIDGEQQHRAVSNILDLEGGEATFSGITSKELLKTLLMLQMVSFEPVVDLSIKTLTSPLMQSPLFRAPLHHVVKRTTYSHFCAGEDVADASATLERLWQLGLRGVFYYGMEDAVDNASCDKNFTVFLQVINQSSKLPPDSVSFGCVKISAICPIQLLEHVSSLLRWQHKNKEFKLPWNEKGLPILAAESPTHSVQTMPEPLTKEEEHDWTLAHQRLWKLCRACEIQGMPLVVDAEYMSLQPAIDTIVYAAMLEFNKGCPPVVYGTFQAYLKDTKPRLSLALKGASEHGISLGVKLVRGAYITRETAVAASYNVPSPIHPSIQETHRCYDECAAIMLEEVANGKGSLLVGTHNVNSGKAAASKLDALGLSRSDPRVQFAQLMGMADVLSLGLAQAGFRVNKFLAFGPVSEAISFLVRRAEENRGMLGNTLLDRRCIRKELQRRFQQLIRI</sequence>
<comment type="catalytic activity">
    <reaction evidence="5">
        <text>L-proline + a quinone = (S)-1-pyrroline-5-carboxylate + a quinol + H(+)</text>
        <dbReference type="Rhea" id="RHEA:23784"/>
        <dbReference type="ChEBI" id="CHEBI:15378"/>
        <dbReference type="ChEBI" id="CHEBI:17388"/>
        <dbReference type="ChEBI" id="CHEBI:24646"/>
        <dbReference type="ChEBI" id="CHEBI:60039"/>
        <dbReference type="ChEBI" id="CHEBI:132124"/>
        <dbReference type="EC" id="1.5.5.2"/>
    </reaction>
</comment>
<dbReference type="EMBL" id="OZ019900">
    <property type="protein sequence ID" value="CAK9235231.1"/>
    <property type="molecule type" value="Genomic_DNA"/>
</dbReference>
<keyword evidence="8" id="KW-1185">Reference proteome</keyword>
<comment type="similarity">
    <text evidence="1 5">Belongs to the proline oxidase family.</text>
</comment>
<organism evidence="7 8">
    <name type="scientific">Sphagnum troendelagicum</name>
    <dbReference type="NCBI Taxonomy" id="128251"/>
    <lineage>
        <taxon>Eukaryota</taxon>
        <taxon>Viridiplantae</taxon>
        <taxon>Streptophyta</taxon>
        <taxon>Embryophyta</taxon>
        <taxon>Bryophyta</taxon>
        <taxon>Sphagnophytina</taxon>
        <taxon>Sphagnopsida</taxon>
        <taxon>Sphagnales</taxon>
        <taxon>Sphagnaceae</taxon>
        <taxon>Sphagnum</taxon>
    </lineage>
</organism>
<dbReference type="InterPro" id="IPR015659">
    <property type="entry name" value="Proline_oxidase"/>
</dbReference>
<dbReference type="PANTHER" id="PTHR13914">
    <property type="entry name" value="PROLINE OXIDASE"/>
    <property type="match status" value="1"/>
</dbReference>
<evidence type="ECO:0000313" key="8">
    <source>
        <dbReference type="Proteomes" id="UP001497512"/>
    </source>
</evidence>
<protein>
    <recommendedName>
        <fullName evidence="2 5">Proline dehydrogenase</fullName>
        <ecNumber evidence="2 5">1.5.5.2</ecNumber>
    </recommendedName>
</protein>
<dbReference type="PANTHER" id="PTHR13914:SF0">
    <property type="entry name" value="PROLINE DEHYDROGENASE 1, MITOCHONDRIAL"/>
    <property type="match status" value="1"/>
</dbReference>
<dbReference type="InterPro" id="IPR029041">
    <property type="entry name" value="FAD-linked_oxidoreductase-like"/>
</dbReference>
<keyword evidence="4 5" id="KW-0642">Proline metabolism</keyword>
<comment type="cofactor">
    <cofactor evidence="5">
        <name>FAD</name>
        <dbReference type="ChEBI" id="CHEBI:57692"/>
    </cofactor>
</comment>
<dbReference type="InterPro" id="IPR002872">
    <property type="entry name" value="Proline_DH_dom"/>
</dbReference>
<evidence type="ECO:0000313" key="7">
    <source>
        <dbReference type="EMBL" id="CAK9235231.1"/>
    </source>
</evidence>
<keyword evidence="5" id="KW-0285">Flavoprotein</keyword>
<keyword evidence="3 5" id="KW-0560">Oxidoreductase</keyword>
<dbReference type="SUPFAM" id="SSF51730">
    <property type="entry name" value="FAD-linked oxidoreductase"/>
    <property type="match status" value="1"/>
</dbReference>
<evidence type="ECO:0000256" key="2">
    <source>
        <dbReference type="ARBA" id="ARBA00012695"/>
    </source>
</evidence>
<dbReference type="EC" id="1.5.5.2" evidence="2 5"/>
<reference evidence="7" key="1">
    <citation type="submission" date="2024-02" db="EMBL/GenBank/DDBJ databases">
        <authorList>
            <consortium name="ELIXIR-Norway"/>
            <consortium name="Elixir Norway"/>
        </authorList>
    </citation>
    <scope>NUCLEOTIDE SEQUENCE</scope>
</reference>
<dbReference type="Pfam" id="PF01619">
    <property type="entry name" value="Pro_dh"/>
    <property type="match status" value="1"/>
</dbReference>
<keyword evidence="5" id="KW-0274">FAD</keyword>
<evidence type="ECO:0000256" key="3">
    <source>
        <dbReference type="ARBA" id="ARBA00023002"/>
    </source>
</evidence>
<feature type="domain" description="Proline dehydrogenase" evidence="6">
    <location>
        <begin position="179"/>
        <end position="463"/>
    </location>
</feature>
<comment type="function">
    <text evidence="5">Converts proline to delta-1-pyrroline-5-carboxylate.</text>
</comment>
<evidence type="ECO:0000259" key="6">
    <source>
        <dbReference type="Pfam" id="PF01619"/>
    </source>
</evidence>